<keyword evidence="9" id="KW-1185">Reference proteome</keyword>
<evidence type="ECO:0000256" key="6">
    <source>
        <dbReference type="ARBA" id="ARBA00023136"/>
    </source>
</evidence>
<name>A0A7D5KHA7_9EURY</name>
<dbReference type="RefSeq" id="WP_179170570.1">
    <property type="nucleotide sequence ID" value="NZ_CP058529.1"/>
</dbReference>
<evidence type="ECO:0000256" key="4">
    <source>
        <dbReference type="ARBA" id="ARBA00022692"/>
    </source>
</evidence>
<evidence type="ECO:0000256" key="5">
    <source>
        <dbReference type="ARBA" id="ARBA00022989"/>
    </source>
</evidence>
<comment type="subcellular location">
    <subcellularLocation>
        <location evidence="1">Cell membrane</location>
        <topology evidence="1">Multi-pass membrane protein</topology>
    </subcellularLocation>
</comment>
<evidence type="ECO:0000313" key="9">
    <source>
        <dbReference type="Proteomes" id="UP000509750"/>
    </source>
</evidence>
<feature type="transmembrane region" description="Helical" evidence="7">
    <location>
        <begin position="290"/>
        <end position="309"/>
    </location>
</feature>
<keyword evidence="6 7" id="KW-0472">Membrane</keyword>
<dbReference type="AlphaFoldDB" id="A0A7D5KHA7"/>
<feature type="transmembrane region" description="Helical" evidence="7">
    <location>
        <begin position="129"/>
        <end position="146"/>
    </location>
</feature>
<dbReference type="EMBL" id="CP058529">
    <property type="protein sequence ID" value="QLG28996.1"/>
    <property type="molecule type" value="Genomic_DNA"/>
</dbReference>
<dbReference type="KEGG" id="halg:HUG10_16270"/>
<dbReference type="GeneID" id="56030421"/>
<proteinExistence type="inferred from homology"/>
<dbReference type="PANTHER" id="PTHR39087">
    <property type="entry name" value="UPF0104 MEMBRANE PROTEIN MJ1595"/>
    <property type="match status" value="1"/>
</dbReference>
<dbReference type="InterPro" id="IPR022791">
    <property type="entry name" value="L-PG_synthase/AglD"/>
</dbReference>
<feature type="transmembrane region" description="Helical" evidence="7">
    <location>
        <begin position="46"/>
        <end position="71"/>
    </location>
</feature>
<dbReference type="NCBIfam" id="TIGR00374">
    <property type="entry name" value="flippase-like domain"/>
    <property type="match status" value="1"/>
</dbReference>
<dbReference type="GO" id="GO:0005886">
    <property type="term" value="C:plasma membrane"/>
    <property type="evidence" value="ECO:0007669"/>
    <property type="project" value="UniProtKB-SubCell"/>
</dbReference>
<dbReference type="Proteomes" id="UP000509750">
    <property type="component" value="Chromosome"/>
</dbReference>
<dbReference type="OrthoDB" id="15513at2157"/>
<protein>
    <submittedName>
        <fullName evidence="8">Flippase-like domain-containing protein</fullName>
    </submittedName>
</protein>
<comment type="similarity">
    <text evidence="2">Belongs to the UPF0104 family.</text>
</comment>
<organism evidence="8 9">
    <name type="scientific">Halorarum halophilum</name>
    <dbReference type="NCBI Taxonomy" id="2743090"/>
    <lineage>
        <taxon>Archaea</taxon>
        <taxon>Methanobacteriati</taxon>
        <taxon>Methanobacteriota</taxon>
        <taxon>Stenosarchaea group</taxon>
        <taxon>Halobacteria</taxon>
        <taxon>Halobacteriales</taxon>
        <taxon>Haloferacaceae</taxon>
        <taxon>Halorarum</taxon>
    </lineage>
</organism>
<evidence type="ECO:0000256" key="3">
    <source>
        <dbReference type="ARBA" id="ARBA00022475"/>
    </source>
</evidence>
<dbReference type="PANTHER" id="PTHR39087:SF2">
    <property type="entry name" value="UPF0104 MEMBRANE PROTEIN MJ1595"/>
    <property type="match status" value="1"/>
</dbReference>
<accession>A0A7D5KHA7</accession>
<reference evidence="8 9" key="1">
    <citation type="submission" date="2020-07" db="EMBL/GenBank/DDBJ databases">
        <title>Gai3-2, isolated from salt lake.</title>
        <authorList>
            <person name="Cui H."/>
            <person name="Shi X."/>
        </authorList>
    </citation>
    <scope>NUCLEOTIDE SEQUENCE [LARGE SCALE GENOMIC DNA]</scope>
    <source>
        <strain evidence="8 9">Gai3-2</strain>
    </source>
</reference>
<evidence type="ECO:0000313" key="8">
    <source>
        <dbReference type="EMBL" id="QLG28996.1"/>
    </source>
</evidence>
<evidence type="ECO:0000256" key="1">
    <source>
        <dbReference type="ARBA" id="ARBA00004651"/>
    </source>
</evidence>
<sequence length="344" mass="35522">MKARSRTARSILVGFGVAFLVLFALVRIVGVSEVVAALGAADRVGVGAALFVSLLWIASWSYTLHLILGALDVPTSPRRSLLVFLNVLFVNNVAPFSVGGAEPIAALLVTRSTRTNYETAFLSVTSTDVINYLPAPVLAFLGLVYVGTTTALGRDLAIVAASLLGVSTLLVVIGVLGWRYQRWIEVRAVSVLVTLQQVTARVVPGARGITPANLQERVGTFVAGLERVVADRRVLVLGLASSTLGWLLQATVLWIALAAVGASVPVAVPVFVVSTVAVTDFVPLPGGIGAVDATLVALLVTVTGVPAATATAGALIFRSATLLFSTVLGGVTVATMQLRSGSAG</sequence>
<evidence type="ECO:0000256" key="2">
    <source>
        <dbReference type="ARBA" id="ARBA00011061"/>
    </source>
</evidence>
<feature type="transmembrane region" description="Helical" evidence="7">
    <location>
        <begin position="252"/>
        <end position="278"/>
    </location>
</feature>
<feature type="transmembrane region" description="Helical" evidence="7">
    <location>
        <begin position="158"/>
        <end position="178"/>
    </location>
</feature>
<evidence type="ECO:0000256" key="7">
    <source>
        <dbReference type="SAM" id="Phobius"/>
    </source>
</evidence>
<dbReference type="Pfam" id="PF03706">
    <property type="entry name" value="LPG_synthase_TM"/>
    <property type="match status" value="1"/>
</dbReference>
<keyword evidence="4 7" id="KW-0812">Transmembrane</keyword>
<keyword evidence="3" id="KW-1003">Cell membrane</keyword>
<gene>
    <name evidence="8" type="ORF">HUG10_16270</name>
</gene>
<keyword evidence="5 7" id="KW-1133">Transmembrane helix</keyword>